<evidence type="ECO:0000313" key="3">
    <source>
        <dbReference type="Proteomes" id="UP001207654"/>
    </source>
</evidence>
<feature type="compositionally biased region" description="Pro residues" evidence="1">
    <location>
        <begin position="172"/>
        <end position="183"/>
    </location>
</feature>
<protein>
    <submittedName>
        <fullName evidence="2">ATPase</fullName>
    </submittedName>
</protein>
<dbReference type="InterPro" id="IPR027417">
    <property type="entry name" value="P-loop_NTPase"/>
</dbReference>
<accession>A0ABT4A8L2</accession>
<dbReference type="Gene3D" id="3.40.50.300">
    <property type="entry name" value="P-loop containing nucleotide triphosphate hydrolases"/>
    <property type="match status" value="1"/>
</dbReference>
<evidence type="ECO:0000256" key="1">
    <source>
        <dbReference type="SAM" id="MobiDB-lite"/>
    </source>
</evidence>
<dbReference type="EMBL" id="JAPNKA010000001">
    <property type="protein sequence ID" value="MCY1077936.1"/>
    <property type="molecule type" value="Genomic_DNA"/>
</dbReference>
<gene>
    <name evidence="2" type="ORF">OV287_26035</name>
</gene>
<dbReference type="RefSeq" id="WP_267536740.1">
    <property type="nucleotide sequence ID" value="NZ_JAPNKA010000001.1"/>
</dbReference>
<reference evidence="2 3" key="1">
    <citation type="submission" date="2022-11" db="EMBL/GenBank/DDBJ databases">
        <title>Minimal conservation of predation-associated metabolite biosynthetic gene clusters underscores biosynthetic potential of Myxococcota including descriptions for ten novel species: Archangium lansinium sp. nov., Myxococcus landrumus sp. nov., Nannocystis bai.</title>
        <authorList>
            <person name="Ahearne A."/>
            <person name="Stevens C."/>
            <person name="Phillips K."/>
        </authorList>
    </citation>
    <scope>NUCLEOTIDE SEQUENCE [LARGE SCALE GENOMIC DNA]</scope>
    <source>
        <strain evidence="2 3">MIWBW</strain>
    </source>
</reference>
<feature type="region of interest" description="Disordered" evidence="1">
    <location>
        <begin position="170"/>
        <end position="201"/>
    </location>
</feature>
<feature type="compositionally biased region" description="Low complexity" evidence="1">
    <location>
        <begin position="56"/>
        <end position="66"/>
    </location>
</feature>
<feature type="compositionally biased region" description="Pro residues" evidence="1">
    <location>
        <begin position="42"/>
        <end position="51"/>
    </location>
</feature>
<comment type="caution">
    <text evidence="2">The sequence shown here is derived from an EMBL/GenBank/DDBJ whole genome shotgun (WGS) entry which is preliminary data.</text>
</comment>
<sequence>MAEQRRPGANPPPFESPEFETDTGRTVTPRETPVPSNVLSAPPRPRVPPGQGPAQGGPARPPAQGGTAERRSIGPSPFLERRTPSPPSPEARRVISNLPTEQLPPVPAELRRQATPMPSMDLAAVPMEKRSAPPVPSMEMAPVPVEQQRRSAPPVPSMDLPSVIVDQRRSAPPVPTSELPPVPVEMRRPTSGGMPVQGAERRMTGTQRRAAIAEGGGAASSTSFWPAQPRTLAETGLTATMVEELVLKAIFFAGEMRGMDIANRLKLPSTVIDEIVEGLRRQKYIDIRGGGGSGVGKSTMIYQLTTFATDVLRQILDRNRYNGPAPVTLQEWIDSVKKQTVRGNRITRYRMEDQFGDLIIRDYIFDGIGPAMNSGRAIFFYGPPGNGKTAICQGMVNCFDGEIFIPHAILIDDFVVRIYDSILHRPVEDDVNTPSYDRRWVRCRRPLVVVGGELTLEMLDLVYSPEVKYYEAPFQMKATNGMLLIDDFGRQKVSPKDLLNRWIVPLESDVDMLTLHTGKKIQVPFDVFAAFSTNLDPSDLVDDAFLRRVRYKLEVQPPDEELFHQIFEVMCRKRGVIYDADMVQYLIDTHYKPIGRRFAACQPRDLLDQMIDMAHYRGMSPQLDQDLIDSAVRSYFVRFDKERGSGR</sequence>
<dbReference type="Proteomes" id="UP001207654">
    <property type="component" value="Unassembled WGS sequence"/>
</dbReference>
<name>A0ABT4A8L2_9BACT</name>
<dbReference type="SUPFAM" id="SSF52540">
    <property type="entry name" value="P-loop containing nucleoside triphosphate hydrolases"/>
    <property type="match status" value="1"/>
</dbReference>
<feature type="region of interest" description="Disordered" evidence="1">
    <location>
        <begin position="1"/>
        <end position="123"/>
    </location>
</feature>
<proteinExistence type="predicted"/>
<keyword evidence="3" id="KW-1185">Reference proteome</keyword>
<evidence type="ECO:0000313" key="2">
    <source>
        <dbReference type="EMBL" id="MCY1077936.1"/>
    </source>
</evidence>
<organism evidence="2 3">
    <name type="scientific">Archangium lansingense</name>
    <dbReference type="NCBI Taxonomy" id="2995310"/>
    <lineage>
        <taxon>Bacteria</taxon>
        <taxon>Pseudomonadati</taxon>
        <taxon>Myxococcota</taxon>
        <taxon>Myxococcia</taxon>
        <taxon>Myxococcales</taxon>
        <taxon>Cystobacterineae</taxon>
        <taxon>Archangiaceae</taxon>
        <taxon>Archangium</taxon>
    </lineage>
</organism>